<dbReference type="AlphaFoldDB" id="A0A1V0A4E1"/>
<dbReference type="OrthoDB" id="3837721at2"/>
<feature type="domain" description="VWA-like" evidence="2">
    <location>
        <begin position="268"/>
        <end position="374"/>
    </location>
</feature>
<dbReference type="PANTHER" id="PTHR38730">
    <property type="entry name" value="SLL7028 PROTEIN"/>
    <property type="match status" value="1"/>
</dbReference>
<accession>A0A1V0A4E1</accession>
<dbReference type="InterPro" id="IPR018698">
    <property type="entry name" value="VWA-like_dom"/>
</dbReference>
<name>A0A1V0A4E1_9ACTN</name>
<sequence>MTVPHETPAPSTGPSTGPAAERAVLDRFAGARLWAAARAPYLASALFALTPLPHEHAPPRPAADEHWNLHLNPATTPATPVPKLGWWLLHHVGHLLRDHHTRARPYQEHQDEALRWARAADAEINDDLTRDAPPDTISPETLGLPDGLLAERYAALLDLIDPPPHLTPCARPPFTGPEAMTALERELLSRAVAAEIEARGTAPGGWRRWAERTLRPEVDWRARLARLVRRGLARASGRVDYSHARPSRRAAAAPSIVLPVLVRPLPRVAVVVDTSGSVTRTVLEQALAELDGVLRATGHRWLEVICCDTEAYPAQRVRAAAQVELVGGGGTDLRPGFEAATGADVVVVLTDGDTPWPARRPRPYVIVCLFDPNISPGPDPSRGLSNSDFRPGSGDRHSVPAWASVVRVPQERSAR</sequence>
<evidence type="ECO:0000256" key="1">
    <source>
        <dbReference type="SAM" id="MobiDB-lite"/>
    </source>
</evidence>
<evidence type="ECO:0008006" key="6">
    <source>
        <dbReference type="Google" id="ProtNLM"/>
    </source>
</evidence>
<feature type="domain" description="Putative metallopeptidase" evidence="3">
    <location>
        <begin position="31"/>
        <end position="157"/>
    </location>
</feature>
<evidence type="ECO:0000259" key="2">
    <source>
        <dbReference type="Pfam" id="PF09967"/>
    </source>
</evidence>
<proteinExistence type="predicted"/>
<dbReference type="RefSeq" id="WP_080041340.1">
    <property type="nucleotide sequence ID" value="NZ_CP017717.1"/>
</dbReference>
<reference evidence="5" key="1">
    <citation type="journal article" date="2017" name="Med. Chem. Commun.">
        <title>Nonomuraea sp. ATCC 55076 harbours the largest actinomycete chromosome to date and the kistamicin biosynthetic gene cluster.</title>
        <authorList>
            <person name="Nazari B."/>
            <person name="Forneris C.C."/>
            <person name="Gibson M.I."/>
            <person name="Moon K."/>
            <person name="Schramma K.R."/>
            <person name="Seyedsayamdost M.R."/>
        </authorList>
    </citation>
    <scope>NUCLEOTIDE SEQUENCE [LARGE SCALE GENOMIC DNA]</scope>
    <source>
        <strain evidence="5">ATCC 55076</strain>
    </source>
</reference>
<dbReference type="Pfam" id="PF13203">
    <property type="entry name" value="DUF2201_N"/>
    <property type="match status" value="2"/>
</dbReference>
<dbReference type="InterPro" id="IPR036465">
    <property type="entry name" value="vWFA_dom_sf"/>
</dbReference>
<dbReference type="EMBL" id="CP017717">
    <property type="protein sequence ID" value="AQZ65086.1"/>
    <property type="molecule type" value="Genomic_DNA"/>
</dbReference>
<evidence type="ECO:0000313" key="4">
    <source>
        <dbReference type="EMBL" id="AQZ65086.1"/>
    </source>
</evidence>
<dbReference type="Pfam" id="PF09967">
    <property type="entry name" value="DUF2201"/>
    <property type="match status" value="1"/>
</dbReference>
<keyword evidence="5" id="KW-1185">Reference proteome</keyword>
<organism evidence="4 5">
    <name type="scientific">[Actinomadura] parvosata subsp. kistnae</name>
    <dbReference type="NCBI Taxonomy" id="1909395"/>
    <lineage>
        <taxon>Bacteria</taxon>
        <taxon>Bacillati</taxon>
        <taxon>Actinomycetota</taxon>
        <taxon>Actinomycetes</taxon>
        <taxon>Streptosporangiales</taxon>
        <taxon>Streptosporangiaceae</taxon>
        <taxon>Nonomuraea</taxon>
    </lineage>
</organism>
<gene>
    <name evidence="4" type="ORF">BKM31_29825</name>
</gene>
<evidence type="ECO:0000313" key="5">
    <source>
        <dbReference type="Proteomes" id="UP000190797"/>
    </source>
</evidence>
<feature type="domain" description="Putative metallopeptidase" evidence="3">
    <location>
        <begin position="185"/>
        <end position="253"/>
    </location>
</feature>
<dbReference type="InterPro" id="IPR025154">
    <property type="entry name" value="Put_metallopeptidase_dom"/>
</dbReference>
<feature type="region of interest" description="Disordered" evidence="1">
    <location>
        <begin position="376"/>
        <end position="415"/>
    </location>
</feature>
<dbReference type="Proteomes" id="UP000190797">
    <property type="component" value="Chromosome"/>
</dbReference>
<evidence type="ECO:0000259" key="3">
    <source>
        <dbReference type="Pfam" id="PF13203"/>
    </source>
</evidence>
<dbReference type="SUPFAM" id="SSF53300">
    <property type="entry name" value="vWA-like"/>
    <property type="match status" value="1"/>
</dbReference>
<protein>
    <recommendedName>
        <fullName evidence="6">VWA-like domain-containing protein</fullName>
    </recommendedName>
</protein>
<dbReference type="STRING" id="1909395.BKM31_29825"/>
<dbReference type="PANTHER" id="PTHR38730:SF1">
    <property type="entry name" value="SLL7028 PROTEIN"/>
    <property type="match status" value="1"/>
</dbReference>
<dbReference type="KEGG" id="noa:BKM31_29825"/>